<dbReference type="WBParaSite" id="Smp_171060.1">
    <property type="protein sequence ID" value="Smp_171060.1"/>
    <property type="gene ID" value="Smp_171060"/>
</dbReference>
<sequence>MNLECKFRHATNFFILIIIIVFKMIIDNLTIEETEPIRQLFTNNLLNNHHIKYKKNVQIEAYQACIKSIQRIHDQYNIDLNTFNPIINKQSIWKWEIIDSTTEYIPSFYHGNYYRSNEIVNNDNNYHQLRHSMTIPSTPYKKTNKIYRNHDPINNNEVCLKDQLYDKSTCRHSIPYNNEVKPILPNNRSCNLFTLWQPKIKREHCINLNKDQLTNSHKPLMIEMKNCSSSIHHRSKSLDGYSNNLIRFNQLNHFNKSKVKNEFSSCIDFYQTNDEETKNRCEKIDYISNEVNVKQKNKHISEKSKQKIKNNHSLITLRIKSNTTVSAT</sequence>
<keyword evidence="1" id="KW-0812">Transmembrane</keyword>
<feature type="transmembrane region" description="Helical" evidence="1">
    <location>
        <begin position="12"/>
        <end position="31"/>
    </location>
</feature>
<organism evidence="2 3">
    <name type="scientific">Schistosoma mansoni</name>
    <name type="common">Blood fluke</name>
    <dbReference type="NCBI Taxonomy" id="6183"/>
    <lineage>
        <taxon>Eukaryota</taxon>
        <taxon>Metazoa</taxon>
        <taxon>Spiralia</taxon>
        <taxon>Lophotrochozoa</taxon>
        <taxon>Platyhelminthes</taxon>
        <taxon>Trematoda</taxon>
        <taxon>Digenea</taxon>
        <taxon>Strigeidida</taxon>
        <taxon>Schistosomatoidea</taxon>
        <taxon>Schistosomatidae</taxon>
        <taxon>Schistosoma</taxon>
    </lineage>
</organism>
<dbReference type="AlphaFoldDB" id="A0A3Q0KSU5"/>
<protein>
    <submittedName>
        <fullName evidence="3">Rho-GAP domain-containing protein</fullName>
    </submittedName>
</protein>
<reference evidence="2" key="1">
    <citation type="journal article" date="2012" name="PLoS Negl. Trop. Dis.">
        <title>A systematically improved high quality genome and transcriptome of the human blood fluke Schistosoma mansoni.</title>
        <authorList>
            <person name="Protasio A.V."/>
            <person name="Tsai I.J."/>
            <person name="Babbage A."/>
            <person name="Nichol S."/>
            <person name="Hunt M."/>
            <person name="Aslett M.A."/>
            <person name="De Silva N."/>
            <person name="Velarde G.S."/>
            <person name="Anderson T.J."/>
            <person name="Clark R.C."/>
            <person name="Davidson C."/>
            <person name="Dillon G.P."/>
            <person name="Holroyd N.E."/>
            <person name="LoVerde P.T."/>
            <person name="Lloyd C."/>
            <person name="McQuillan J."/>
            <person name="Oliveira G."/>
            <person name="Otto T.D."/>
            <person name="Parker-Manuel S.J."/>
            <person name="Quail M.A."/>
            <person name="Wilson R.A."/>
            <person name="Zerlotini A."/>
            <person name="Dunne D.W."/>
            <person name="Berriman M."/>
        </authorList>
    </citation>
    <scope>NUCLEOTIDE SEQUENCE [LARGE SCALE GENOMIC DNA]</scope>
    <source>
        <strain evidence="2">Puerto Rican</strain>
    </source>
</reference>
<keyword evidence="2" id="KW-1185">Reference proteome</keyword>
<evidence type="ECO:0000256" key="1">
    <source>
        <dbReference type="SAM" id="Phobius"/>
    </source>
</evidence>
<proteinExistence type="predicted"/>
<keyword evidence="1" id="KW-1133">Transmembrane helix</keyword>
<dbReference type="Proteomes" id="UP000008854">
    <property type="component" value="Unassembled WGS sequence"/>
</dbReference>
<name>A0A3Q0KSU5_SCHMA</name>
<accession>A0A3Q0KSU5</accession>
<reference evidence="3" key="2">
    <citation type="submission" date="2018-12" db="UniProtKB">
        <authorList>
            <consortium name="WormBaseParasite"/>
        </authorList>
    </citation>
    <scope>IDENTIFICATION</scope>
    <source>
        <strain evidence="3">Puerto Rican</strain>
    </source>
</reference>
<evidence type="ECO:0000313" key="3">
    <source>
        <dbReference type="WBParaSite" id="Smp_171060.1"/>
    </source>
</evidence>
<dbReference type="InParanoid" id="A0A3Q0KSU5"/>
<keyword evidence="1" id="KW-0472">Membrane</keyword>
<evidence type="ECO:0000313" key="2">
    <source>
        <dbReference type="Proteomes" id="UP000008854"/>
    </source>
</evidence>